<feature type="compositionally biased region" description="Basic and acidic residues" evidence="1">
    <location>
        <begin position="1"/>
        <end position="11"/>
    </location>
</feature>
<evidence type="ECO:0000313" key="3">
    <source>
        <dbReference type="Proteomes" id="UP000054771"/>
    </source>
</evidence>
<evidence type="ECO:0000313" key="2">
    <source>
        <dbReference type="EMBL" id="CEL10339.1"/>
    </source>
</evidence>
<keyword evidence="3" id="KW-1185">Reference proteome</keyword>
<name>A0A0U5GF47_ASPCI</name>
<evidence type="ECO:0000256" key="1">
    <source>
        <dbReference type="SAM" id="MobiDB-lite"/>
    </source>
</evidence>
<protein>
    <submittedName>
        <fullName evidence="2">Uncharacterized protein</fullName>
    </submittedName>
</protein>
<dbReference type="OrthoDB" id="4504060at2759"/>
<reference evidence="3" key="1">
    <citation type="journal article" date="2016" name="Genome Announc.">
        <title>Draft genome sequences of fungus Aspergillus calidoustus.</title>
        <authorList>
            <person name="Horn F."/>
            <person name="Linde J."/>
            <person name="Mattern D.J."/>
            <person name="Walther G."/>
            <person name="Guthke R."/>
            <person name="Scherlach K."/>
            <person name="Martin K."/>
            <person name="Brakhage A.A."/>
            <person name="Petzke L."/>
            <person name="Valiante V."/>
        </authorList>
    </citation>
    <scope>NUCLEOTIDE SEQUENCE [LARGE SCALE GENOMIC DNA]</scope>
    <source>
        <strain evidence="3">SF006504</strain>
    </source>
</reference>
<gene>
    <name evidence="2" type="ORF">ASPCAL13460</name>
</gene>
<feature type="region of interest" description="Disordered" evidence="1">
    <location>
        <begin position="1"/>
        <end position="25"/>
    </location>
</feature>
<dbReference type="AlphaFoldDB" id="A0A0U5GF47"/>
<proteinExistence type="predicted"/>
<accession>A0A0U5GF47</accession>
<dbReference type="Proteomes" id="UP000054771">
    <property type="component" value="Unassembled WGS sequence"/>
</dbReference>
<organism evidence="2 3">
    <name type="scientific">Aspergillus calidoustus</name>
    <dbReference type="NCBI Taxonomy" id="454130"/>
    <lineage>
        <taxon>Eukaryota</taxon>
        <taxon>Fungi</taxon>
        <taxon>Dikarya</taxon>
        <taxon>Ascomycota</taxon>
        <taxon>Pezizomycotina</taxon>
        <taxon>Eurotiomycetes</taxon>
        <taxon>Eurotiomycetidae</taxon>
        <taxon>Eurotiales</taxon>
        <taxon>Aspergillaceae</taxon>
        <taxon>Aspergillus</taxon>
        <taxon>Aspergillus subgen. Nidulantes</taxon>
    </lineage>
</organism>
<dbReference type="EMBL" id="CDMC01000018">
    <property type="protein sequence ID" value="CEL10339.1"/>
    <property type="molecule type" value="Genomic_DNA"/>
</dbReference>
<sequence>MAGESVKEKIRSLLHPSDRAAMSDTDSIAPLFKKEPKKPKQTPEVAPLPYNGDQCFGSCCRGRGYPR</sequence>